<proteinExistence type="predicted"/>
<sequence length="685" mass="74181">MCEHCDNNGPDSICGVNVTEYVRAARDRETLALKLCLELQAVVLFLLHEHNQTPDGWCDSWNRVCDSIWVESGLNFDFPEPAATHVFDAFVETAGTLLFDAADRGAFVQVQNGPQVRYLWDNKIAARHFGSPDSVRDWIVSKTSPTTPKSILKRTSQDAPGSAHGGRHGHQLQQSLINRVDATEASHDLDIHGPKHFLASSTRNSFSHRDRAQTAPSTPAGHISASSPSLQRPNHRSAHSLSGGLSSSIHAPLPSFHLRHGSYSRSTSAAEDFLVGKQILEEEIREGREFGTSSTSSASPYMADLPPWPGITPSASRMLKETGAASGGLEKSHSESRGTHNTFQAPPTSSSPQHVPSPSTGASSPLLWRMQLSPGLMRQTLRSIDSGDTHTLPSPTGQVIHESSGAQSEEHHSLQAIPEVIKLRQHPSGTQRRNLSQPDQAPQISQSEPEHSFTAPRAPRPGSTAAIVQLPAQNAVTPGMEVSRSLSVAKPSRSAYLASDATGNPSAHDVLHTRNMLDVVSNPNGTSRASTPTTVVCSQSTLHVKSQVTVEEEPTEQALNSAVGALRLDSPALDLMSTNFQQEQTVKPRPIMLSAARALTPTRLEDMNVQASIQRDDGALPKTGVQLSAELVTWLENYVPSSSAANEAQLLAWRDELCRANARVQHELDRWVQGGRHILPRHTDG</sequence>
<protein>
    <submittedName>
        <fullName evidence="2">Uncharacterized protein</fullName>
    </submittedName>
</protein>
<evidence type="ECO:0000313" key="3">
    <source>
        <dbReference type="Proteomes" id="UP000288168"/>
    </source>
</evidence>
<feature type="region of interest" description="Disordered" evidence="1">
    <location>
        <begin position="146"/>
        <end position="171"/>
    </location>
</feature>
<evidence type="ECO:0000256" key="1">
    <source>
        <dbReference type="SAM" id="MobiDB-lite"/>
    </source>
</evidence>
<feature type="region of interest" description="Disordered" evidence="1">
    <location>
        <begin position="285"/>
        <end position="365"/>
    </location>
</feature>
<name>A0A428PEC9_9HYPO</name>
<dbReference type="Proteomes" id="UP000288168">
    <property type="component" value="Unassembled WGS sequence"/>
</dbReference>
<reference evidence="2 3" key="1">
    <citation type="submission" date="2017-06" db="EMBL/GenBank/DDBJ databases">
        <title>Comparative genomic analysis of Ambrosia Fusariam Clade fungi.</title>
        <authorList>
            <person name="Stajich J.E."/>
            <person name="Carrillo J."/>
            <person name="Kijimoto T."/>
            <person name="Eskalen A."/>
            <person name="O'Donnell K."/>
            <person name="Kasson M."/>
        </authorList>
    </citation>
    <scope>NUCLEOTIDE SEQUENCE [LARGE SCALE GENOMIC DNA]</scope>
    <source>
        <strain evidence="2 3">NRRL62584</strain>
    </source>
</reference>
<feature type="compositionally biased region" description="Polar residues" evidence="1">
    <location>
        <begin position="146"/>
        <end position="159"/>
    </location>
</feature>
<feature type="compositionally biased region" description="Polar residues" evidence="1">
    <location>
        <begin position="428"/>
        <end position="447"/>
    </location>
</feature>
<dbReference type="OrthoDB" id="5080395at2759"/>
<keyword evidence="3" id="KW-1185">Reference proteome</keyword>
<feature type="region of interest" description="Disordered" evidence="1">
    <location>
        <begin position="428"/>
        <end position="462"/>
    </location>
</feature>
<accession>A0A428PEC9</accession>
<comment type="caution">
    <text evidence="2">The sequence shown here is derived from an EMBL/GenBank/DDBJ whole genome shotgun (WGS) entry which is preliminary data.</text>
</comment>
<organism evidence="2 3">
    <name type="scientific">Fusarium duplospermum</name>
    <dbReference type="NCBI Taxonomy" id="1325734"/>
    <lineage>
        <taxon>Eukaryota</taxon>
        <taxon>Fungi</taxon>
        <taxon>Dikarya</taxon>
        <taxon>Ascomycota</taxon>
        <taxon>Pezizomycotina</taxon>
        <taxon>Sordariomycetes</taxon>
        <taxon>Hypocreomycetidae</taxon>
        <taxon>Hypocreales</taxon>
        <taxon>Nectriaceae</taxon>
        <taxon>Fusarium</taxon>
        <taxon>Fusarium solani species complex</taxon>
    </lineage>
</organism>
<feature type="region of interest" description="Disordered" evidence="1">
    <location>
        <begin position="203"/>
        <end position="246"/>
    </location>
</feature>
<evidence type="ECO:0000313" key="2">
    <source>
        <dbReference type="EMBL" id="RSL51379.1"/>
    </source>
</evidence>
<dbReference type="EMBL" id="NKCI01000150">
    <property type="protein sequence ID" value="RSL51379.1"/>
    <property type="molecule type" value="Genomic_DNA"/>
</dbReference>
<feature type="region of interest" description="Disordered" evidence="1">
    <location>
        <begin position="385"/>
        <end position="413"/>
    </location>
</feature>
<feature type="compositionally biased region" description="Polar residues" evidence="1">
    <location>
        <begin position="339"/>
        <end position="363"/>
    </location>
</feature>
<gene>
    <name evidence="2" type="ORF">CEP54_011470</name>
</gene>
<dbReference type="AlphaFoldDB" id="A0A428PEC9"/>